<accession>H5V785</accession>
<dbReference type="Proteomes" id="UP000010297">
    <property type="component" value="Unassembled WGS sequence"/>
</dbReference>
<proteinExistence type="predicted"/>
<reference evidence="1 2" key="1">
    <citation type="submission" date="2012-02" db="EMBL/GenBank/DDBJ databases">
        <title>Whole genome shotgun sequence of Escherichia hermannii NBRC 105704.</title>
        <authorList>
            <person name="Yoshida I."/>
            <person name="Hosoyama A."/>
            <person name="Tsuchikane K."/>
            <person name="Katsumata H."/>
            <person name="Yamazaki S."/>
            <person name="Fujita N."/>
        </authorList>
    </citation>
    <scope>NUCLEOTIDE SEQUENCE [LARGE SCALE GENOMIC DNA]</scope>
    <source>
        <strain evidence="1 2">NBRC 105704</strain>
    </source>
</reference>
<sequence length="130" mass="14429">MAYSPGFSGAFLTGNAFFNEEFVMGTQSETAQQSFSCSADRVYAALIDVLGNEKMTIKFQDARQRQVFAGTGWSAFSWGEEIIIQIHENDAQHTDVVIESKPVMKINFTAAPRNKRNIARIFAGLEARLA</sequence>
<organism evidence="1 2">
    <name type="scientific">Atlantibacter hermannii NBRC 105704</name>
    <dbReference type="NCBI Taxonomy" id="1115512"/>
    <lineage>
        <taxon>Bacteria</taxon>
        <taxon>Pseudomonadati</taxon>
        <taxon>Pseudomonadota</taxon>
        <taxon>Gammaproteobacteria</taxon>
        <taxon>Enterobacterales</taxon>
        <taxon>Enterobacteriaceae</taxon>
        <taxon>Atlantibacter</taxon>
    </lineage>
</organism>
<evidence type="ECO:0008006" key="3">
    <source>
        <dbReference type="Google" id="ProtNLM"/>
    </source>
</evidence>
<dbReference type="AlphaFoldDB" id="H5V785"/>
<gene>
    <name evidence="1" type="ORF">EH105704_22_00020</name>
</gene>
<name>H5V785_ATLHE</name>
<dbReference type="EMBL" id="BAFF01000022">
    <property type="protein sequence ID" value="GAB53843.1"/>
    <property type="molecule type" value="Genomic_DNA"/>
</dbReference>
<evidence type="ECO:0000313" key="2">
    <source>
        <dbReference type="Proteomes" id="UP000010297"/>
    </source>
</evidence>
<comment type="caution">
    <text evidence="1">The sequence shown here is derived from an EMBL/GenBank/DDBJ whole genome shotgun (WGS) entry which is preliminary data.</text>
</comment>
<evidence type="ECO:0000313" key="1">
    <source>
        <dbReference type="EMBL" id="GAB53843.1"/>
    </source>
</evidence>
<keyword evidence="2" id="KW-1185">Reference proteome</keyword>
<protein>
    <recommendedName>
        <fullName evidence="3">DUF1499 domain-containing protein</fullName>
    </recommendedName>
</protein>